<dbReference type="Proteomes" id="UP000637239">
    <property type="component" value="Chromosome 4"/>
</dbReference>
<dbReference type="KEGG" id="ache:ACHE_40357S"/>
<keyword evidence="2" id="KW-1185">Reference proteome</keyword>
<protein>
    <submittedName>
        <fullName evidence="1">Uncharacterized protein</fullName>
    </submittedName>
</protein>
<reference evidence="1" key="1">
    <citation type="submission" date="2021-01" db="EMBL/GenBank/DDBJ databases">
        <authorList>
            <consortium name="Aspergillus chevalieri M1 genome sequencing consortium"/>
            <person name="Kazuki M."/>
            <person name="Futagami T."/>
        </authorList>
    </citation>
    <scope>NUCLEOTIDE SEQUENCE</scope>
    <source>
        <strain evidence="1">M1</strain>
    </source>
</reference>
<evidence type="ECO:0000313" key="2">
    <source>
        <dbReference type="Proteomes" id="UP000637239"/>
    </source>
</evidence>
<organism evidence="1 2">
    <name type="scientific">Aspergillus chevalieri</name>
    <name type="common">Eurotium chevalieri</name>
    <dbReference type="NCBI Taxonomy" id="182096"/>
    <lineage>
        <taxon>Eukaryota</taxon>
        <taxon>Fungi</taxon>
        <taxon>Dikarya</taxon>
        <taxon>Ascomycota</taxon>
        <taxon>Pezizomycotina</taxon>
        <taxon>Eurotiomycetes</taxon>
        <taxon>Eurotiomycetidae</taxon>
        <taxon>Eurotiales</taxon>
        <taxon>Aspergillaceae</taxon>
        <taxon>Aspergillus</taxon>
        <taxon>Aspergillus subgen. Aspergillus</taxon>
    </lineage>
</organism>
<proteinExistence type="predicted"/>
<gene>
    <name evidence="1" type="ORF">ACHE_40357S</name>
</gene>
<name>A0A7R7VN77_ASPCH</name>
<dbReference type="AlphaFoldDB" id="A0A7R7VN77"/>
<reference evidence="1" key="2">
    <citation type="submission" date="2021-02" db="EMBL/GenBank/DDBJ databases">
        <title>Aspergillus chevalieri M1 genome sequence.</title>
        <authorList>
            <person name="Kadooka C."/>
            <person name="Mori K."/>
            <person name="Futagami T."/>
        </authorList>
    </citation>
    <scope>NUCLEOTIDE SEQUENCE</scope>
    <source>
        <strain evidence="1">M1</strain>
    </source>
</reference>
<accession>A0A7R7VN77</accession>
<dbReference type="RefSeq" id="XP_043136315.1">
    <property type="nucleotide sequence ID" value="XM_043278547.1"/>
</dbReference>
<dbReference type="GeneID" id="66982152"/>
<evidence type="ECO:0000313" key="1">
    <source>
        <dbReference type="EMBL" id="BCR87793.1"/>
    </source>
</evidence>
<sequence length="88" mass="9882">MTKYRLTIRYAPGADSKYAAGIENIARTKFGAKGVLRFQRFAFNSGYPPFHITLFEASDSVSLEELQSVQLAEGVITQVQRVDRPAER</sequence>
<dbReference type="EMBL" id="AP024419">
    <property type="protein sequence ID" value="BCR87793.1"/>
    <property type="molecule type" value="Genomic_DNA"/>
</dbReference>